<dbReference type="AlphaFoldDB" id="A0AAV2ENA4"/>
<dbReference type="InterPro" id="IPR024788">
    <property type="entry name" value="Malectin-like_Carb-bd_dom"/>
</dbReference>
<keyword evidence="5 6" id="KW-0472">Membrane</keyword>
<evidence type="ECO:0000256" key="1">
    <source>
        <dbReference type="ARBA" id="ARBA00004167"/>
    </source>
</evidence>
<sequence>MLLWTNIDCGNEDLPPIGLDLLIWHLDTNYTTTGIKARLSIPTPRPELDTLRFFPDATAKNCYAVPSVKLSLKYLVRAGFYYGNYDAYGRPPTFDVYLDGRKWTTVNTTTAQGVVYYEAVYVTQGKDEIELCLVQTRSGEVPFVSSVEMVPLWNGLYSEMGNEESFALVARTNLGGPEIRNGIITGEWHNRIWTRGPDPPNTTVAATVAPLPLLTPTENEPPPAALSDSVQSSNAQYTISLTVDIPKSTSNQQTAAYLVLYFTELLIRPKLDDTRVMDVYVDGKMTASVEAELTKCKVVTVYPIAVQPDAVSINVTLAKSNSSTLPPMVSAMEVFTRIESSGAGAGGGGSKSTGGGGRRRLVVASCAVVVHVVSILFISLF</sequence>
<comment type="subcellular location">
    <subcellularLocation>
        <location evidence="1">Membrane</location>
        <topology evidence="1">Single-pass membrane protein</topology>
    </subcellularLocation>
</comment>
<dbReference type="Proteomes" id="UP001497516">
    <property type="component" value="Chromosome 5"/>
</dbReference>
<evidence type="ECO:0000256" key="3">
    <source>
        <dbReference type="ARBA" id="ARBA00022729"/>
    </source>
</evidence>
<keyword evidence="4 6" id="KW-1133">Transmembrane helix</keyword>
<proteinExistence type="predicted"/>
<evidence type="ECO:0000256" key="2">
    <source>
        <dbReference type="ARBA" id="ARBA00022692"/>
    </source>
</evidence>
<name>A0AAV2ENA4_9ROSI</name>
<protein>
    <recommendedName>
        <fullName evidence="7">Malectin-like domain-containing protein</fullName>
    </recommendedName>
</protein>
<feature type="domain" description="Malectin-like" evidence="7">
    <location>
        <begin position="7"/>
        <end position="336"/>
    </location>
</feature>
<dbReference type="Pfam" id="PF12819">
    <property type="entry name" value="Malectin_like"/>
    <property type="match status" value="1"/>
</dbReference>
<organism evidence="8 9">
    <name type="scientific">Linum trigynum</name>
    <dbReference type="NCBI Taxonomy" id="586398"/>
    <lineage>
        <taxon>Eukaryota</taxon>
        <taxon>Viridiplantae</taxon>
        <taxon>Streptophyta</taxon>
        <taxon>Embryophyta</taxon>
        <taxon>Tracheophyta</taxon>
        <taxon>Spermatophyta</taxon>
        <taxon>Magnoliopsida</taxon>
        <taxon>eudicotyledons</taxon>
        <taxon>Gunneridae</taxon>
        <taxon>Pentapetalae</taxon>
        <taxon>rosids</taxon>
        <taxon>fabids</taxon>
        <taxon>Malpighiales</taxon>
        <taxon>Linaceae</taxon>
        <taxon>Linum</taxon>
    </lineage>
</organism>
<evidence type="ECO:0000313" key="8">
    <source>
        <dbReference type="EMBL" id="CAL1387197.1"/>
    </source>
</evidence>
<gene>
    <name evidence="8" type="ORF">LTRI10_LOCUS28195</name>
</gene>
<dbReference type="GO" id="GO:0016020">
    <property type="term" value="C:membrane"/>
    <property type="evidence" value="ECO:0007669"/>
    <property type="project" value="UniProtKB-SubCell"/>
</dbReference>
<evidence type="ECO:0000259" key="7">
    <source>
        <dbReference type="Pfam" id="PF12819"/>
    </source>
</evidence>
<dbReference type="PANTHER" id="PTHR45631:SF44">
    <property type="entry name" value="CARBOHYDRATE-BINDING PROTEIN OF THE ER PROTEIN"/>
    <property type="match status" value="1"/>
</dbReference>
<reference evidence="8 9" key="1">
    <citation type="submission" date="2024-04" db="EMBL/GenBank/DDBJ databases">
        <authorList>
            <person name="Fracassetti M."/>
        </authorList>
    </citation>
    <scope>NUCLEOTIDE SEQUENCE [LARGE SCALE GENOMIC DNA]</scope>
</reference>
<evidence type="ECO:0000256" key="5">
    <source>
        <dbReference type="ARBA" id="ARBA00023136"/>
    </source>
</evidence>
<feature type="transmembrane region" description="Helical" evidence="6">
    <location>
        <begin position="361"/>
        <end position="380"/>
    </location>
</feature>
<evidence type="ECO:0000256" key="6">
    <source>
        <dbReference type="SAM" id="Phobius"/>
    </source>
</evidence>
<dbReference type="EMBL" id="OZ034818">
    <property type="protein sequence ID" value="CAL1387197.1"/>
    <property type="molecule type" value="Genomic_DNA"/>
</dbReference>
<evidence type="ECO:0000256" key="4">
    <source>
        <dbReference type="ARBA" id="ARBA00022989"/>
    </source>
</evidence>
<keyword evidence="9" id="KW-1185">Reference proteome</keyword>
<keyword evidence="2 6" id="KW-0812">Transmembrane</keyword>
<dbReference type="PANTHER" id="PTHR45631">
    <property type="entry name" value="OS07G0107800 PROTEIN-RELATED"/>
    <property type="match status" value="1"/>
</dbReference>
<keyword evidence="3" id="KW-0732">Signal</keyword>
<evidence type="ECO:0000313" key="9">
    <source>
        <dbReference type="Proteomes" id="UP001497516"/>
    </source>
</evidence>
<accession>A0AAV2ENA4</accession>